<evidence type="ECO:0000256" key="1">
    <source>
        <dbReference type="SAM" id="Phobius"/>
    </source>
</evidence>
<organism evidence="3">
    <name type="scientific">uncultured bacterium pAM1</name>
    <dbReference type="NCBI Taxonomy" id="1781153"/>
    <lineage>
        <taxon>Bacteria</taxon>
        <taxon>environmental samples</taxon>
    </lineage>
</organism>
<name>A0A1C9U4Y2_9BACT</name>
<accession>A0A1C9U4Y2</accession>
<dbReference type="AlphaFoldDB" id="A0A1C9U4Y2"/>
<feature type="transmembrane region" description="Helical" evidence="1">
    <location>
        <begin position="126"/>
        <end position="151"/>
    </location>
</feature>
<proteinExistence type="predicted"/>
<dbReference type="PANTHER" id="PTHR42208:SF1">
    <property type="entry name" value="HEAVY METAL TRANSPORTER"/>
    <property type="match status" value="1"/>
</dbReference>
<dbReference type="EMBL" id="KT982363">
    <property type="protein sequence ID" value="AOR51184.1"/>
    <property type="molecule type" value="Genomic_DNA"/>
</dbReference>
<feature type="transmembrane region" description="Helical" evidence="1">
    <location>
        <begin position="42"/>
        <end position="63"/>
    </location>
</feature>
<sequence>MDLFAAISLGLIGSMHCIGMCGPLMLAVPSNATKRWSFIVERLIYNIGKAVTYGLMGAVLGFVGKRLLMNIQQDLTVILGILLLITVAVPYGLKSSLEKFSPLKYLYGFVKTRFSVLMGKRGKTTLFLMGMLNGLLPCGLVYTALLGATVVADIWQSALFMVVFGLGTAPALIAVSLTGKLISLRFRSLLTKALPGLSIALALLLILRGMNLGIPLISPKVTQTPVHEEKMDCCEE</sequence>
<evidence type="ECO:0000313" key="3">
    <source>
        <dbReference type="EMBL" id="AOR51184.1"/>
    </source>
</evidence>
<reference evidence="3" key="1">
    <citation type="journal article" date="2016" name="Sci. Rep.">
        <title>Triclosan Resistome from Metagenome Reveals Diverse Enoyl Acyl Carrier Protein Reductases and Selective Enrichment of Triclosan Resistance Genes.</title>
        <authorList>
            <person name="Khan R."/>
            <person name="Kong H.G."/>
            <person name="Jung Y.H."/>
            <person name="Choi J."/>
            <person name="Baek K.Y."/>
            <person name="Hwang E.C."/>
            <person name="Lee S.W."/>
        </authorList>
    </citation>
    <scope>NUCLEOTIDE SEQUENCE</scope>
</reference>
<evidence type="ECO:0000259" key="2">
    <source>
        <dbReference type="Pfam" id="PF13386"/>
    </source>
</evidence>
<keyword evidence="1" id="KW-1133">Transmembrane helix</keyword>
<keyword evidence="1" id="KW-0812">Transmembrane</keyword>
<dbReference type="InterPro" id="IPR039447">
    <property type="entry name" value="UreH-like_TM_dom"/>
</dbReference>
<dbReference type="PANTHER" id="PTHR42208">
    <property type="entry name" value="HEAVY METAL TRANSPORTER-RELATED"/>
    <property type="match status" value="1"/>
</dbReference>
<feature type="transmembrane region" description="Helical" evidence="1">
    <location>
        <begin position="158"/>
        <end position="177"/>
    </location>
</feature>
<protein>
    <recommendedName>
        <fullName evidence="2">Urease accessory protein UreH-like transmembrane domain-containing protein</fullName>
    </recommendedName>
</protein>
<feature type="transmembrane region" description="Helical" evidence="1">
    <location>
        <begin position="75"/>
        <end position="93"/>
    </location>
</feature>
<keyword evidence="1" id="KW-0472">Membrane</keyword>
<feature type="domain" description="Urease accessory protein UreH-like transmembrane" evidence="2">
    <location>
        <begin position="6"/>
        <end position="203"/>
    </location>
</feature>
<dbReference type="Pfam" id="PF13386">
    <property type="entry name" value="DsbD_2"/>
    <property type="match status" value="1"/>
</dbReference>
<feature type="transmembrane region" description="Helical" evidence="1">
    <location>
        <begin position="189"/>
        <end position="207"/>
    </location>
</feature>